<evidence type="ECO:0000256" key="2">
    <source>
        <dbReference type="ARBA" id="ARBA00022448"/>
    </source>
</evidence>
<keyword evidence="3" id="KW-1003">Cell membrane</keyword>
<feature type="transmembrane region" description="Helical" evidence="7">
    <location>
        <begin position="381"/>
        <end position="405"/>
    </location>
</feature>
<keyword evidence="5 7" id="KW-1133">Transmembrane helix</keyword>
<dbReference type="GO" id="GO:0005886">
    <property type="term" value="C:plasma membrane"/>
    <property type="evidence" value="ECO:0007669"/>
    <property type="project" value="UniProtKB-SubCell"/>
</dbReference>
<dbReference type="GO" id="GO:0055085">
    <property type="term" value="P:transmembrane transport"/>
    <property type="evidence" value="ECO:0007669"/>
    <property type="project" value="InterPro"/>
</dbReference>
<dbReference type="InterPro" id="IPR000515">
    <property type="entry name" value="MetI-like"/>
</dbReference>
<dbReference type="SUPFAM" id="SSF161098">
    <property type="entry name" value="MetI-like"/>
    <property type="match status" value="1"/>
</dbReference>
<comment type="subcellular location">
    <subcellularLocation>
        <location evidence="1 7">Cell membrane</location>
        <topology evidence="1 7">Multi-pass membrane protein</topology>
    </subcellularLocation>
</comment>
<evidence type="ECO:0000313" key="9">
    <source>
        <dbReference type="EMBL" id="CCF99474.1"/>
    </source>
</evidence>
<dbReference type="PANTHER" id="PTHR30465">
    <property type="entry name" value="INNER MEMBRANE ABC TRANSPORTER"/>
    <property type="match status" value="1"/>
</dbReference>
<feature type="domain" description="ABC transmembrane type-1" evidence="8">
    <location>
        <begin position="228"/>
        <end position="444"/>
    </location>
</feature>
<dbReference type="EMBL" id="FO117580">
    <property type="protein sequence ID" value="CCF99474.1"/>
    <property type="molecule type" value="Genomic_DNA"/>
</dbReference>
<evidence type="ECO:0000256" key="7">
    <source>
        <dbReference type="RuleBase" id="RU363032"/>
    </source>
</evidence>
<feature type="transmembrane region" description="Helical" evidence="7">
    <location>
        <begin position="425"/>
        <end position="451"/>
    </location>
</feature>
<reference evidence="9" key="2">
    <citation type="submission" date="2012-02" db="EMBL/GenBank/DDBJ databases">
        <authorList>
            <person name="Genoscope - CEA"/>
        </authorList>
    </citation>
    <scope>NUCLEOTIDE SEQUENCE</scope>
</reference>
<dbReference type="Pfam" id="PF00528">
    <property type="entry name" value="BPD_transp_1"/>
    <property type="match status" value="1"/>
</dbReference>
<evidence type="ECO:0000256" key="3">
    <source>
        <dbReference type="ARBA" id="ARBA00022475"/>
    </source>
</evidence>
<keyword evidence="6 7" id="KW-0472">Membrane</keyword>
<comment type="similarity">
    <text evidence="7">Belongs to the binding-protein-dependent transport system permease family.</text>
</comment>
<evidence type="ECO:0000256" key="1">
    <source>
        <dbReference type="ARBA" id="ARBA00004651"/>
    </source>
</evidence>
<evidence type="ECO:0000256" key="5">
    <source>
        <dbReference type="ARBA" id="ARBA00022989"/>
    </source>
</evidence>
<dbReference type="Gene3D" id="1.10.3720.10">
    <property type="entry name" value="MetI-like"/>
    <property type="match status" value="1"/>
</dbReference>
<gene>
    <name evidence="9" type="ORF">VIS_S3BGA110020</name>
</gene>
<keyword evidence="4 7" id="KW-0812">Transmembrane</keyword>
<dbReference type="PANTHER" id="PTHR30465:SF0">
    <property type="entry name" value="OLIGOPEPTIDE TRANSPORT SYSTEM PERMEASE PROTEIN APPB"/>
    <property type="match status" value="1"/>
</dbReference>
<feature type="transmembrane region" description="Helical" evidence="7">
    <location>
        <begin position="230"/>
        <end position="256"/>
    </location>
</feature>
<dbReference type="AlphaFoldDB" id="H6REL3"/>
<evidence type="ECO:0000256" key="6">
    <source>
        <dbReference type="ARBA" id="ARBA00023136"/>
    </source>
</evidence>
<dbReference type="PROSITE" id="PS50928">
    <property type="entry name" value="ABC_TM1"/>
    <property type="match status" value="1"/>
</dbReference>
<dbReference type="CDD" id="cd06261">
    <property type="entry name" value="TM_PBP2"/>
    <property type="match status" value="1"/>
</dbReference>
<feature type="transmembrane region" description="Helical" evidence="7">
    <location>
        <begin position="268"/>
        <end position="288"/>
    </location>
</feature>
<reference evidence="9" key="1">
    <citation type="journal article" date="2012" name="Environ. Microbiol.">
        <title>Genomic content of uncultured Bacteroidetes from contrasting oceanic provinces in the North Atlantic Ocean.</title>
        <authorList>
            <person name="Gomez-Pereira P.R."/>
            <person name="Schuler M."/>
            <person name="Fuchs B.M."/>
            <person name="Bennke C."/>
            <person name="Teeling H."/>
            <person name="Waldmann J."/>
            <person name="Richter M."/>
            <person name="Barbe V."/>
            <person name="Bataille E."/>
            <person name="Glockner F.O."/>
            <person name="Amann R."/>
        </authorList>
    </citation>
    <scope>NUCLEOTIDE SEQUENCE</scope>
</reference>
<keyword evidence="2 7" id="KW-0813">Transport</keyword>
<organism evidence="9">
    <name type="scientific">uncultured Flavobacteriia bacterium</name>
    <dbReference type="NCBI Taxonomy" id="212695"/>
    <lineage>
        <taxon>Bacteria</taxon>
        <taxon>Pseudomonadati</taxon>
        <taxon>Bacteroidota</taxon>
        <taxon>Flavobacteriia</taxon>
        <taxon>environmental samples</taxon>
    </lineage>
</organism>
<accession>H6REL3</accession>
<dbReference type="InterPro" id="IPR035906">
    <property type="entry name" value="MetI-like_sf"/>
</dbReference>
<proteinExistence type="inferred from homology"/>
<evidence type="ECO:0000259" key="8">
    <source>
        <dbReference type="PROSITE" id="PS50928"/>
    </source>
</evidence>
<name>H6REL3_9BACT</name>
<protein>
    <submittedName>
        <fullName evidence="9">ABC transporter permease protein</fullName>
    </submittedName>
</protein>
<sequence length="461" mass="52366">MIIPTLLIVSIVAFILSMSTPGDEIDHALALEGVTLDDDRISVTNYNSQYKKKAKELGKDKPPFYLTIQPSNYPSYKEWSDINVYDREDIKRLIKSNIPLESAIGYIQAIGSFENKYYDAKDTLSADLKTDWKQSIALLRKPEHLTSIRKEIIYLANEYQDTPHIEDITEILILIPLDGKNNTWHVPSLRWHGINNQYHSWISSFITGNFGMSILDAQPVFTKIRSAMKWTVLLILMNLVLSLLISIPLSILSAYYANSRLDRWISGLSLAVYSVPVFWMATLLIVYFTTDTYSKWLDVFPSPASFYSESETGLFGLLSKYFGRLILPVICISLKDIAYLTRVIRADLIKESTKDYATTLKAKGVSKWNAMWKHILPNSMISTITIIISNIPLALAGGLIIEVIFNIPGMGRLMYSSIIQSDWNVVYAILMLISLVTVVFYLIGDVLYTFLNPRVSYSNDE</sequence>
<evidence type="ECO:0000256" key="4">
    <source>
        <dbReference type="ARBA" id="ARBA00022692"/>
    </source>
</evidence>